<dbReference type="EMBL" id="VFPV01000001">
    <property type="protein sequence ID" value="TQN07565.1"/>
    <property type="molecule type" value="Genomic_DNA"/>
</dbReference>
<feature type="region of interest" description="Disordered" evidence="1">
    <location>
        <begin position="142"/>
        <end position="278"/>
    </location>
</feature>
<name>A0A543LJQ9_9BURK</name>
<evidence type="ECO:0000313" key="3">
    <source>
        <dbReference type="Proteomes" id="UP000316993"/>
    </source>
</evidence>
<sequence>MANGRNKLRRGDAGRDAGGFVALPWSVLDSPAYSGLSHPAKALLLEFARQFVRDNNGRLLCSMTYLGPRGWKSNDVITRAVRELVAAGFVHQTAQGHRPSKASWYAVTWRALDRHPGYDVGTMESFQRGAYRLWVAAQRPTEIAPPTPSPGAEKNASLTPSPGVERASRAPSPGVGALPTAPSPGAVEGGFGTFSTPGDGDHLEKPSTAQRSGDVQEVEGVQERWANIEQEDDAASSRREAAPRPTRPRRKPKGPGLDDAQHVPQPPDPTAQLELLLP</sequence>
<accession>A0A543LJQ9</accession>
<reference evidence="2 3" key="1">
    <citation type="submission" date="2019-06" db="EMBL/GenBank/DDBJ databases">
        <title>Genomic Encyclopedia of Archaeal and Bacterial Type Strains, Phase II (KMG-II): from individual species to whole genera.</title>
        <authorList>
            <person name="Goeker M."/>
        </authorList>
    </citation>
    <scope>NUCLEOTIDE SEQUENCE [LARGE SCALE GENOMIC DNA]</scope>
    <source>
        <strain evidence="2 3">DSM 7270</strain>
    </source>
</reference>
<dbReference type="RefSeq" id="WP_211360661.1">
    <property type="nucleotide sequence ID" value="NZ_VFPV01000001.1"/>
</dbReference>
<protein>
    <recommendedName>
        <fullName evidence="4">Helix-turn-helix protein</fullName>
    </recommendedName>
</protein>
<dbReference type="AlphaFoldDB" id="A0A543LJQ9"/>
<dbReference type="Proteomes" id="UP000316993">
    <property type="component" value="Unassembled WGS sequence"/>
</dbReference>
<evidence type="ECO:0000313" key="2">
    <source>
        <dbReference type="EMBL" id="TQN07565.1"/>
    </source>
</evidence>
<organism evidence="2 3">
    <name type="scientific">Acidovorax temperans</name>
    <dbReference type="NCBI Taxonomy" id="80878"/>
    <lineage>
        <taxon>Bacteria</taxon>
        <taxon>Pseudomonadati</taxon>
        <taxon>Pseudomonadota</taxon>
        <taxon>Betaproteobacteria</taxon>
        <taxon>Burkholderiales</taxon>
        <taxon>Comamonadaceae</taxon>
        <taxon>Acidovorax</taxon>
    </lineage>
</organism>
<comment type="caution">
    <text evidence="2">The sequence shown here is derived from an EMBL/GenBank/DDBJ whole genome shotgun (WGS) entry which is preliminary data.</text>
</comment>
<gene>
    <name evidence="2" type="ORF">BDD18_0697</name>
</gene>
<evidence type="ECO:0000256" key="1">
    <source>
        <dbReference type="SAM" id="MobiDB-lite"/>
    </source>
</evidence>
<evidence type="ECO:0008006" key="4">
    <source>
        <dbReference type="Google" id="ProtNLM"/>
    </source>
</evidence>
<proteinExistence type="predicted"/>